<reference evidence="1 2" key="1">
    <citation type="submission" date="2018-06" db="EMBL/GenBank/DDBJ databases">
        <title>The draft genome sequences of strains SCU63 and S1.</title>
        <authorList>
            <person name="Gan L."/>
        </authorList>
    </citation>
    <scope>NUCLEOTIDE SEQUENCE [LARGE SCALE GENOMIC DNA]</scope>
    <source>
        <strain evidence="1 2">S1</strain>
    </source>
</reference>
<proteinExistence type="predicted"/>
<evidence type="ECO:0000313" key="2">
    <source>
        <dbReference type="Proteomes" id="UP000251869"/>
    </source>
</evidence>
<dbReference type="EMBL" id="QLZQ01000001">
    <property type="protein sequence ID" value="RAZ69531.1"/>
    <property type="molecule type" value="Genomic_DNA"/>
</dbReference>
<name>A0A365KB27_9BACL</name>
<evidence type="ECO:0000313" key="1">
    <source>
        <dbReference type="EMBL" id="RAZ69531.1"/>
    </source>
</evidence>
<organism evidence="1 2">
    <name type="scientific">Planococcus maitriensis</name>
    <dbReference type="NCBI Taxonomy" id="221799"/>
    <lineage>
        <taxon>Bacteria</taxon>
        <taxon>Bacillati</taxon>
        <taxon>Bacillota</taxon>
        <taxon>Bacilli</taxon>
        <taxon>Bacillales</taxon>
        <taxon>Caryophanaceae</taxon>
        <taxon>Planococcus</taxon>
    </lineage>
</organism>
<dbReference type="Proteomes" id="UP000251869">
    <property type="component" value="Unassembled WGS sequence"/>
</dbReference>
<comment type="caution">
    <text evidence="1">The sequence shown here is derived from an EMBL/GenBank/DDBJ whole genome shotgun (WGS) entry which is preliminary data.</text>
</comment>
<sequence>MWEIADLKGFRASFAEFRKGQKNFPALPLHENRLCLNKGLLYKIAILLKYVFFHRHSPAISPLCYTETKLYLEGIA</sequence>
<protein>
    <submittedName>
        <fullName evidence="1">Uncharacterized protein</fullName>
    </submittedName>
</protein>
<gene>
    <name evidence="1" type="ORF">DP119_02405</name>
</gene>
<dbReference type="AlphaFoldDB" id="A0A365KB27"/>
<keyword evidence="2" id="KW-1185">Reference proteome</keyword>
<accession>A0A365KB27</accession>